<name>A0A1G7VBQ2_9FLAO</name>
<proteinExistence type="predicted"/>
<dbReference type="OrthoDB" id="1263110at2"/>
<organism evidence="2 3">
    <name type="scientific">Epilithonimonas hungarica</name>
    <dbReference type="NCBI Taxonomy" id="454006"/>
    <lineage>
        <taxon>Bacteria</taxon>
        <taxon>Pseudomonadati</taxon>
        <taxon>Bacteroidota</taxon>
        <taxon>Flavobacteriia</taxon>
        <taxon>Flavobacteriales</taxon>
        <taxon>Weeksellaceae</taxon>
        <taxon>Chryseobacterium group</taxon>
        <taxon>Epilithonimonas</taxon>
    </lineage>
</organism>
<dbReference type="RefSeq" id="WP_089874894.1">
    <property type="nucleotide sequence ID" value="NZ_FNBH01000005.1"/>
</dbReference>
<dbReference type="STRING" id="454006.SAMN05421825_3583"/>
<sequence>MPITIKHLQDNIQTLPEDFYEEVNDFIDFLKFKYYSDDSQNEVPQWQIEETRRRLTYTSENSTSIVSESEMNDYIKRLKDEL</sequence>
<protein>
    <recommendedName>
        <fullName evidence="1">DUF2281 domain-containing protein</fullName>
    </recommendedName>
</protein>
<evidence type="ECO:0000313" key="3">
    <source>
        <dbReference type="Proteomes" id="UP000199203"/>
    </source>
</evidence>
<keyword evidence="3" id="KW-1185">Reference proteome</keyword>
<accession>A0A1G7VBQ2</accession>
<reference evidence="3" key="1">
    <citation type="submission" date="2016-10" db="EMBL/GenBank/DDBJ databases">
        <authorList>
            <person name="Varghese N."/>
            <person name="Submissions S."/>
        </authorList>
    </citation>
    <scope>NUCLEOTIDE SEQUENCE [LARGE SCALE GENOMIC DNA]</scope>
    <source>
        <strain evidence="3">DSM 19684</strain>
    </source>
</reference>
<evidence type="ECO:0000259" key="1">
    <source>
        <dbReference type="Pfam" id="PF10047"/>
    </source>
</evidence>
<dbReference type="Pfam" id="PF10047">
    <property type="entry name" value="DUF2281"/>
    <property type="match status" value="1"/>
</dbReference>
<gene>
    <name evidence="2" type="ORF">SAMN05421825_3583</name>
</gene>
<feature type="domain" description="DUF2281" evidence="1">
    <location>
        <begin position="8"/>
        <end position="41"/>
    </location>
</feature>
<dbReference type="InterPro" id="IPR018739">
    <property type="entry name" value="DUF2281"/>
</dbReference>
<dbReference type="Proteomes" id="UP000199203">
    <property type="component" value="Unassembled WGS sequence"/>
</dbReference>
<dbReference type="EMBL" id="FNBH01000005">
    <property type="protein sequence ID" value="SDG57236.1"/>
    <property type="molecule type" value="Genomic_DNA"/>
</dbReference>
<dbReference type="AlphaFoldDB" id="A0A1G7VBQ2"/>
<evidence type="ECO:0000313" key="2">
    <source>
        <dbReference type="EMBL" id="SDG57236.1"/>
    </source>
</evidence>